<dbReference type="InterPro" id="IPR003646">
    <property type="entry name" value="SH3-like_bac-type"/>
</dbReference>
<name>A0A1H8B6T3_9PROT</name>
<dbReference type="Pfam" id="PF08239">
    <property type="entry name" value="SH3_3"/>
    <property type="match status" value="1"/>
</dbReference>
<evidence type="ECO:0000256" key="6">
    <source>
        <dbReference type="SAM" id="Coils"/>
    </source>
</evidence>
<protein>
    <submittedName>
        <fullName evidence="9">SH3 domain protein</fullName>
    </submittedName>
</protein>
<dbReference type="Proteomes" id="UP000199459">
    <property type="component" value="Unassembled WGS sequence"/>
</dbReference>
<dbReference type="AlphaFoldDB" id="A0A1H8B6T3"/>
<evidence type="ECO:0000313" key="9">
    <source>
        <dbReference type="EMBL" id="SEM78453.1"/>
    </source>
</evidence>
<organism evidence="9 10">
    <name type="scientific">Nitrosomonas marina</name>
    <dbReference type="NCBI Taxonomy" id="917"/>
    <lineage>
        <taxon>Bacteria</taxon>
        <taxon>Pseudomonadati</taxon>
        <taxon>Pseudomonadota</taxon>
        <taxon>Betaproteobacteria</taxon>
        <taxon>Nitrosomonadales</taxon>
        <taxon>Nitrosomonadaceae</taxon>
        <taxon>Nitrosomonas</taxon>
    </lineage>
</organism>
<feature type="domain" description="SH3b" evidence="8">
    <location>
        <begin position="25"/>
        <end position="91"/>
    </location>
</feature>
<dbReference type="NCBIfam" id="TIGR04211">
    <property type="entry name" value="SH3_and_anchor"/>
    <property type="match status" value="1"/>
</dbReference>
<dbReference type="EMBL" id="FOCP01000002">
    <property type="protein sequence ID" value="SEM78453.1"/>
    <property type="molecule type" value="Genomic_DNA"/>
</dbReference>
<keyword evidence="4 7" id="KW-1133">Transmembrane helix</keyword>
<dbReference type="SMART" id="SM00287">
    <property type="entry name" value="SH3b"/>
    <property type="match status" value="1"/>
</dbReference>
<proteinExistence type="predicted"/>
<dbReference type="OrthoDB" id="9790951at2"/>
<dbReference type="Gene3D" id="2.30.30.40">
    <property type="entry name" value="SH3 Domains"/>
    <property type="match status" value="1"/>
</dbReference>
<dbReference type="GO" id="GO:0016020">
    <property type="term" value="C:membrane"/>
    <property type="evidence" value="ECO:0007669"/>
    <property type="project" value="UniProtKB-SubCell"/>
</dbReference>
<evidence type="ECO:0000256" key="2">
    <source>
        <dbReference type="ARBA" id="ARBA00022692"/>
    </source>
</evidence>
<evidence type="ECO:0000259" key="8">
    <source>
        <dbReference type="SMART" id="SM00287"/>
    </source>
</evidence>
<evidence type="ECO:0000256" key="7">
    <source>
        <dbReference type="SAM" id="Phobius"/>
    </source>
</evidence>
<gene>
    <name evidence="9" type="ORF">SAMN05216325_102127</name>
</gene>
<evidence type="ECO:0000256" key="1">
    <source>
        <dbReference type="ARBA" id="ARBA00004167"/>
    </source>
</evidence>
<keyword evidence="2 7" id="KW-0812">Transmembrane</keyword>
<evidence type="ECO:0000256" key="5">
    <source>
        <dbReference type="ARBA" id="ARBA00023136"/>
    </source>
</evidence>
<dbReference type="InterPro" id="IPR016476">
    <property type="entry name" value="SH3_dom_pro"/>
</dbReference>
<keyword evidence="3" id="KW-0732">Signal</keyword>
<keyword evidence="6" id="KW-0175">Coiled coil</keyword>
<sequence>MKISYLVILFAFFTGNVIFSVPVAAEQRYVTDRFEITLRSGPSGKHAIQRMVKSGTSLELLEQDMENGYSKVRTHGGAEGWVLSRYLMREPAARIQLEHLVKHITKTKPQNSSIHSQANLIKTEYEKINKRVTHLEQEKDQLEQQLHDIKSTAANVLAIDAENKQLHQKFVETKSQLETLQAEYSALSSNNDKDWFITGALVMLGGLLLGMIIPKISWSKRSRYGSF</sequence>
<dbReference type="RefSeq" id="WP_143056866.1">
    <property type="nucleotide sequence ID" value="NZ_FOCP01000002.1"/>
</dbReference>
<feature type="transmembrane region" description="Helical" evidence="7">
    <location>
        <begin position="195"/>
        <end position="213"/>
    </location>
</feature>
<comment type="subcellular location">
    <subcellularLocation>
        <location evidence="1">Membrane</location>
        <topology evidence="1">Single-pass membrane protein</topology>
    </subcellularLocation>
</comment>
<accession>A0A1H8B6T3</accession>
<evidence type="ECO:0000256" key="4">
    <source>
        <dbReference type="ARBA" id="ARBA00022989"/>
    </source>
</evidence>
<feature type="coiled-coil region" evidence="6">
    <location>
        <begin position="118"/>
        <end position="190"/>
    </location>
</feature>
<keyword evidence="5 7" id="KW-0472">Membrane</keyword>
<dbReference type="STRING" id="917.SAMN05216326_12126"/>
<reference evidence="9 10" key="1">
    <citation type="submission" date="2016-10" db="EMBL/GenBank/DDBJ databases">
        <authorList>
            <person name="de Groot N.N."/>
        </authorList>
    </citation>
    <scope>NUCLEOTIDE SEQUENCE [LARGE SCALE GENOMIC DNA]</scope>
    <source>
        <strain evidence="9 10">Nm22</strain>
    </source>
</reference>
<dbReference type="PIRSF" id="PIRSF006158">
    <property type="entry name" value="UCP006158_SH3"/>
    <property type="match status" value="1"/>
</dbReference>
<evidence type="ECO:0000313" key="10">
    <source>
        <dbReference type="Proteomes" id="UP000199459"/>
    </source>
</evidence>
<evidence type="ECO:0000256" key="3">
    <source>
        <dbReference type="ARBA" id="ARBA00022729"/>
    </source>
</evidence>